<protein>
    <submittedName>
        <fullName evidence="1">Pectate lyase</fullName>
    </submittedName>
</protein>
<gene>
    <name evidence="1" type="ORF">RF55_24600</name>
</gene>
<sequence>MDMLQQRVFTSFTGACSIWVYASSVGDSVGVSATAYLAYFGSPIVFPSTGPAKWERFGNEYLARISIPASTNRVIWDVVAAAPSATGGLLVLSDFNMTADNPLTYWHGAPEVQLQAQQINQNSGTMTVTPGVAAEVPRYLWASDVGAIIVHVRTANSALIVALTKRMVAFDGTLNIISQQAGSETVTVAWPSGAGKRPTIMCSANSTAMVTISGV</sequence>
<dbReference type="PaxDb" id="67767-A0A0J7JUY7"/>
<evidence type="ECO:0000313" key="1">
    <source>
        <dbReference type="EMBL" id="KMQ81977.1"/>
    </source>
</evidence>
<evidence type="ECO:0000313" key="2">
    <source>
        <dbReference type="Proteomes" id="UP000036403"/>
    </source>
</evidence>
<reference evidence="1 2" key="1">
    <citation type="submission" date="2015-04" db="EMBL/GenBank/DDBJ databases">
        <title>Lasius niger genome sequencing.</title>
        <authorList>
            <person name="Konorov E.A."/>
            <person name="Nikitin M.A."/>
            <person name="Kirill M.V."/>
            <person name="Chang P."/>
        </authorList>
    </citation>
    <scope>NUCLEOTIDE SEQUENCE [LARGE SCALE GENOMIC DNA]</scope>
    <source>
        <tissue evidence="1">Whole</tissue>
    </source>
</reference>
<keyword evidence="1" id="KW-0456">Lyase</keyword>
<dbReference type="AlphaFoldDB" id="A0A0J7JUY7"/>
<dbReference type="GO" id="GO:0016829">
    <property type="term" value="F:lyase activity"/>
    <property type="evidence" value="ECO:0007669"/>
    <property type="project" value="UniProtKB-KW"/>
</dbReference>
<keyword evidence="2" id="KW-1185">Reference proteome</keyword>
<proteinExistence type="predicted"/>
<accession>A0A0J7JUY7</accession>
<name>A0A0J7JUY7_LASNI</name>
<dbReference type="Proteomes" id="UP000036403">
    <property type="component" value="Unassembled WGS sequence"/>
</dbReference>
<organism evidence="1 2">
    <name type="scientific">Lasius niger</name>
    <name type="common">Black garden ant</name>
    <dbReference type="NCBI Taxonomy" id="67767"/>
    <lineage>
        <taxon>Eukaryota</taxon>
        <taxon>Metazoa</taxon>
        <taxon>Ecdysozoa</taxon>
        <taxon>Arthropoda</taxon>
        <taxon>Hexapoda</taxon>
        <taxon>Insecta</taxon>
        <taxon>Pterygota</taxon>
        <taxon>Neoptera</taxon>
        <taxon>Endopterygota</taxon>
        <taxon>Hymenoptera</taxon>
        <taxon>Apocrita</taxon>
        <taxon>Aculeata</taxon>
        <taxon>Formicoidea</taxon>
        <taxon>Formicidae</taxon>
        <taxon>Formicinae</taxon>
        <taxon>Lasius</taxon>
        <taxon>Lasius</taxon>
    </lineage>
</organism>
<comment type="caution">
    <text evidence="1">The sequence shown here is derived from an EMBL/GenBank/DDBJ whole genome shotgun (WGS) entry which is preliminary data.</text>
</comment>
<dbReference type="EMBL" id="LBMM01029735">
    <property type="protein sequence ID" value="KMQ81977.1"/>
    <property type="molecule type" value="Genomic_DNA"/>
</dbReference>